<dbReference type="HOGENOM" id="CLU_2158960_0_0_1"/>
<evidence type="ECO:0000313" key="2">
    <source>
        <dbReference type="Proteomes" id="UP000001072"/>
    </source>
</evidence>
<keyword evidence="2" id="KW-1185">Reference proteome</keyword>
<accession>F4RQP2</accession>
<reference evidence="2" key="1">
    <citation type="journal article" date="2011" name="Proc. Natl. Acad. Sci. U.S.A.">
        <title>Obligate biotrophy features unraveled by the genomic analysis of rust fungi.</title>
        <authorList>
            <person name="Duplessis S."/>
            <person name="Cuomo C.A."/>
            <person name="Lin Y.-C."/>
            <person name="Aerts A."/>
            <person name="Tisserant E."/>
            <person name="Veneault-Fourrey C."/>
            <person name="Joly D.L."/>
            <person name="Hacquard S."/>
            <person name="Amselem J."/>
            <person name="Cantarel B.L."/>
            <person name="Chiu R."/>
            <person name="Coutinho P.M."/>
            <person name="Feau N."/>
            <person name="Field M."/>
            <person name="Frey P."/>
            <person name="Gelhaye E."/>
            <person name="Goldberg J."/>
            <person name="Grabherr M.G."/>
            <person name="Kodira C.D."/>
            <person name="Kohler A."/>
            <person name="Kuees U."/>
            <person name="Lindquist E.A."/>
            <person name="Lucas S.M."/>
            <person name="Mago R."/>
            <person name="Mauceli E."/>
            <person name="Morin E."/>
            <person name="Murat C."/>
            <person name="Pangilinan J.L."/>
            <person name="Park R."/>
            <person name="Pearson M."/>
            <person name="Quesneville H."/>
            <person name="Rouhier N."/>
            <person name="Sakthikumar S."/>
            <person name="Salamov A.A."/>
            <person name="Schmutz J."/>
            <person name="Selles B."/>
            <person name="Shapiro H."/>
            <person name="Tanguay P."/>
            <person name="Tuskan G.A."/>
            <person name="Henrissat B."/>
            <person name="Van de Peer Y."/>
            <person name="Rouze P."/>
            <person name="Ellis J.G."/>
            <person name="Dodds P.N."/>
            <person name="Schein J.E."/>
            <person name="Zhong S."/>
            <person name="Hamelin R.C."/>
            <person name="Grigoriev I.V."/>
            <person name="Szabo L.J."/>
            <person name="Martin F."/>
        </authorList>
    </citation>
    <scope>NUCLEOTIDE SEQUENCE [LARGE SCALE GENOMIC DNA]</scope>
    <source>
        <strain evidence="2">98AG31 / pathotype 3-4-7</strain>
    </source>
</reference>
<dbReference type="InParanoid" id="F4RQP2"/>
<sequence length="111" mass="12169">MVTHSARQLFPVLERSSSHQTNYQHVKGDGIVLEINQEAGEPGQEVDSKATPAYATTAITVLHLDHNPIATRITACIGTACAEANKRKIQISYHDPQSLHDNYPDIPVHST</sequence>
<dbReference type="EMBL" id="GL883114">
    <property type="protein sequence ID" value="EGG05286.1"/>
    <property type="molecule type" value="Genomic_DNA"/>
</dbReference>
<name>F4RQP2_MELLP</name>
<dbReference type="GeneID" id="18923253"/>
<protein>
    <submittedName>
        <fullName evidence="1">Uncharacterized protein</fullName>
    </submittedName>
</protein>
<organism evidence="2">
    <name type="scientific">Melampsora larici-populina (strain 98AG31 / pathotype 3-4-7)</name>
    <name type="common">Poplar leaf rust fungus</name>
    <dbReference type="NCBI Taxonomy" id="747676"/>
    <lineage>
        <taxon>Eukaryota</taxon>
        <taxon>Fungi</taxon>
        <taxon>Dikarya</taxon>
        <taxon>Basidiomycota</taxon>
        <taxon>Pucciniomycotina</taxon>
        <taxon>Pucciniomycetes</taxon>
        <taxon>Pucciniales</taxon>
        <taxon>Melampsoraceae</taxon>
        <taxon>Melampsora</taxon>
    </lineage>
</organism>
<proteinExistence type="predicted"/>
<evidence type="ECO:0000313" key="1">
    <source>
        <dbReference type="EMBL" id="EGG05286.1"/>
    </source>
</evidence>
<dbReference type="AlphaFoldDB" id="F4RQP2"/>
<dbReference type="KEGG" id="mlr:MELLADRAFT_107707"/>
<dbReference type="RefSeq" id="XP_007411651.1">
    <property type="nucleotide sequence ID" value="XM_007411589.1"/>
</dbReference>
<dbReference type="Proteomes" id="UP000001072">
    <property type="component" value="Unassembled WGS sequence"/>
</dbReference>
<gene>
    <name evidence="1" type="ORF">MELLADRAFT_107707</name>
</gene>
<dbReference type="VEuPathDB" id="FungiDB:MELLADRAFT_107707"/>